<evidence type="ECO:0000313" key="2">
    <source>
        <dbReference type="EMBL" id="KAJ4435239.1"/>
    </source>
</evidence>
<protein>
    <submittedName>
        <fullName evidence="2">Uncharacterized protein</fullName>
    </submittedName>
</protein>
<organism evidence="2 3">
    <name type="scientific">Periplaneta americana</name>
    <name type="common">American cockroach</name>
    <name type="synonym">Blatta americana</name>
    <dbReference type="NCBI Taxonomy" id="6978"/>
    <lineage>
        <taxon>Eukaryota</taxon>
        <taxon>Metazoa</taxon>
        <taxon>Ecdysozoa</taxon>
        <taxon>Arthropoda</taxon>
        <taxon>Hexapoda</taxon>
        <taxon>Insecta</taxon>
        <taxon>Pterygota</taxon>
        <taxon>Neoptera</taxon>
        <taxon>Polyneoptera</taxon>
        <taxon>Dictyoptera</taxon>
        <taxon>Blattodea</taxon>
        <taxon>Blattoidea</taxon>
        <taxon>Blattidae</taxon>
        <taxon>Blattinae</taxon>
        <taxon>Periplaneta</taxon>
    </lineage>
</organism>
<keyword evidence="1" id="KW-0812">Transmembrane</keyword>
<keyword evidence="1" id="KW-0472">Membrane</keyword>
<keyword evidence="1" id="KW-1133">Transmembrane helix</keyword>
<reference evidence="2 3" key="1">
    <citation type="journal article" date="2022" name="Allergy">
        <title>Genome assembly and annotation of Periplaneta americana reveal a comprehensive cockroach allergen profile.</title>
        <authorList>
            <person name="Wang L."/>
            <person name="Xiong Q."/>
            <person name="Saelim N."/>
            <person name="Wang L."/>
            <person name="Nong W."/>
            <person name="Wan A.T."/>
            <person name="Shi M."/>
            <person name="Liu X."/>
            <person name="Cao Q."/>
            <person name="Hui J.H.L."/>
            <person name="Sookrung N."/>
            <person name="Leung T.F."/>
            <person name="Tungtrongchitr A."/>
            <person name="Tsui S.K.W."/>
        </authorList>
    </citation>
    <scope>NUCLEOTIDE SEQUENCE [LARGE SCALE GENOMIC DNA]</scope>
    <source>
        <strain evidence="2">PWHHKU_190912</strain>
    </source>
</reference>
<keyword evidence="3" id="KW-1185">Reference proteome</keyword>
<proteinExistence type="predicted"/>
<dbReference type="Proteomes" id="UP001148838">
    <property type="component" value="Unassembled WGS sequence"/>
</dbReference>
<sequence length="265" mass="31843">MSRSEQKWSCYRSSSEMVVVGLGAFYLFPVEQLVLVEWKRRLHHRAYCEIELHEQKPEEVHESINANLKQTELIEPSSEYRLVQRSARYPQCSKRLATIARNATRWQKIIPSFVTVYSRLWCKLRLVLPTVSCIYVHSEYFVDEPGLHFIDMRQDYRRIRIRLKRFWKARIAQIRISDLLIEPRIFRKQDRSDDNYATCCAPRSDKMQQIKKGPCFMGIVAPRSHQVFRNRFNLRFIHNVKISNVIHSRVSRCRLRRINLIFCRR</sequence>
<gene>
    <name evidence="2" type="ORF">ANN_23817</name>
</gene>
<name>A0ABQ8SM40_PERAM</name>
<accession>A0ABQ8SM40</accession>
<dbReference type="EMBL" id="JAJSOF020000025">
    <property type="protein sequence ID" value="KAJ4435239.1"/>
    <property type="molecule type" value="Genomic_DNA"/>
</dbReference>
<feature type="transmembrane region" description="Helical" evidence="1">
    <location>
        <begin position="17"/>
        <end position="36"/>
    </location>
</feature>
<evidence type="ECO:0000313" key="3">
    <source>
        <dbReference type="Proteomes" id="UP001148838"/>
    </source>
</evidence>
<evidence type="ECO:0000256" key="1">
    <source>
        <dbReference type="SAM" id="Phobius"/>
    </source>
</evidence>
<comment type="caution">
    <text evidence="2">The sequence shown here is derived from an EMBL/GenBank/DDBJ whole genome shotgun (WGS) entry which is preliminary data.</text>
</comment>